<dbReference type="InterPro" id="IPR000515">
    <property type="entry name" value="MetI-like"/>
</dbReference>
<feature type="compositionally biased region" description="Basic residues" evidence="5">
    <location>
        <begin position="238"/>
        <end position="248"/>
    </location>
</feature>
<feature type="compositionally biased region" description="Polar residues" evidence="5">
    <location>
        <begin position="364"/>
        <end position="380"/>
    </location>
</feature>
<evidence type="ECO:0000256" key="2">
    <source>
        <dbReference type="ARBA" id="ARBA00022692"/>
    </source>
</evidence>
<keyword evidence="2 6" id="KW-0812">Transmembrane</keyword>
<evidence type="ECO:0000256" key="5">
    <source>
        <dbReference type="SAM" id="MobiDB-lite"/>
    </source>
</evidence>
<keyword evidence="8" id="KW-1185">Reference proteome</keyword>
<evidence type="ECO:0000256" key="1">
    <source>
        <dbReference type="ARBA" id="ARBA00004141"/>
    </source>
</evidence>
<evidence type="ECO:0000256" key="6">
    <source>
        <dbReference type="SAM" id="Phobius"/>
    </source>
</evidence>
<reference evidence="7" key="1">
    <citation type="submission" date="2020-11" db="EMBL/GenBank/DDBJ databases">
        <authorList>
            <person name="Tran Van P."/>
        </authorList>
    </citation>
    <scope>NUCLEOTIDE SEQUENCE</scope>
</reference>
<comment type="subcellular location">
    <subcellularLocation>
        <location evidence="1">Membrane</location>
        <topology evidence="1">Multi-pass membrane protein</topology>
    </subcellularLocation>
</comment>
<sequence length="453" mass="49716">MSQPVIAPSTDAIVSGVSAGSVGSGVQIPILSGPMSEGMLQMRSQATRSQRNDSTERVCMFAVCLMFIGIPIIVLGIILLAFFAPIAVVLMLIGVVASTSGAFLAILSAILSVFIKQPDSATVPTNYSDVRQVPDITIESTNYSEHFGDNLCEETPQQLSATDLHQTNDNDNHFMEKLDPVFWSNYPEAQNPKSYLNSFGDLPKIIASPEPSAPGSRAAHKTLKDKYDDKIKRKISKTMKMGGKRRTMSRTELTRDYSDEMESSSSSDTTSPVNHRRNYHQIHATEYALNGMNGNQSIVTIENFHFNSHTTDDHNESEEANDGVLQTRHVVFAHKSSADENTTEDNSDYTTTNESNESHKTEETNVCSNNEQVVSDSHDSQTTNAFINTCSDHSNKGKDLNDSQSHQLITTEGDTYLDSNGGHVGAQVDGCADSTIIEQDFSNLWTNIRNTNK</sequence>
<accession>A0A7R9LK64</accession>
<evidence type="ECO:0000313" key="8">
    <source>
        <dbReference type="Proteomes" id="UP000728032"/>
    </source>
</evidence>
<evidence type="ECO:0000313" key="7">
    <source>
        <dbReference type="EMBL" id="CAD7643099.1"/>
    </source>
</evidence>
<keyword evidence="4 6" id="KW-0472">Membrane</keyword>
<dbReference type="GO" id="GO:0055085">
    <property type="term" value="P:transmembrane transport"/>
    <property type="evidence" value="ECO:0007669"/>
    <property type="project" value="InterPro"/>
</dbReference>
<organism evidence="7">
    <name type="scientific">Oppiella nova</name>
    <dbReference type="NCBI Taxonomy" id="334625"/>
    <lineage>
        <taxon>Eukaryota</taxon>
        <taxon>Metazoa</taxon>
        <taxon>Ecdysozoa</taxon>
        <taxon>Arthropoda</taxon>
        <taxon>Chelicerata</taxon>
        <taxon>Arachnida</taxon>
        <taxon>Acari</taxon>
        <taxon>Acariformes</taxon>
        <taxon>Sarcoptiformes</taxon>
        <taxon>Oribatida</taxon>
        <taxon>Brachypylina</taxon>
        <taxon>Oppioidea</taxon>
        <taxon>Oppiidae</taxon>
        <taxon>Oppiella</taxon>
    </lineage>
</organism>
<keyword evidence="3 6" id="KW-1133">Transmembrane helix</keyword>
<dbReference type="EMBL" id="OC916083">
    <property type="protein sequence ID" value="CAD7643099.1"/>
    <property type="molecule type" value="Genomic_DNA"/>
</dbReference>
<proteinExistence type="predicted"/>
<feature type="transmembrane region" description="Helical" evidence="6">
    <location>
        <begin position="89"/>
        <end position="115"/>
    </location>
</feature>
<gene>
    <name evidence="7" type="ORF">ONB1V03_LOCUS3959</name>
</gene>
<dbReference type="CDD" id="cd06261">
    <property type="entry name" value="TM_PBP2"/>
    <property type="match status" value="1"/>
</dbReference>
<dbReference type="EMBL" id="CAJPVJ010001258">
    <property type="protein sequence ID" value="CAG2164403.1"/>
    <property type="molecule type" value="Genomic_DNA"/>
</dbReference>
<name>A0A7R9LK64_9ACAR</name>
<dbReference type="GO" id="GO:0016020">
    <property type="term" value="C:membrane"/>
    <property type="evidence" value="ECO:0007669"/>
    <property type="project" value="UniProtKB-SubCell"/>
</dbReference>
<feature type="transmembrane region" description="Helical" evidence="6">
    <location>
        <begin position="58"/>
        <end position="83"/>
    </location>
</feature>
<evidence type="ECO:0000256" key="3">
    <source>
        <dbReference type="ARBA" id="ARBA00022989"/>
    </source>
</evidence>
<dbReference type="AlphaFoldDB" id="A0A7R9LK64"/>
<feature type="region of interest" description="Disordered" evidence="5">
    <location>
        <begin position="238"/>
        <end position="276"/>
    </location>
</feature>
<dbReference type="OrthoDB" id="6526592at2759"/>
<protein>
    <submittedName>
        <fullName evidence="7">Uncharacterized protein</fullName>
    </submittedName>
</protein>
<evidence type="ECO:0000256" key="4">
    <source>
        <dbReference type="ARBA" id="ARBA00023136"/>
    </source>
</evidence>
<feature type="region of interest" description="Disordered" evidence="5">
    <location>
        <begin position="334"/>
        <end position="380"/>
    </location>
</feature>
<dbReference type="Proteomes" id="UP000728032">
    <property type="component" value="Unassembled WGS sequence"/>
</dbReference>